<dbReference type="Pfam" id="PF00583">
    <property type="entry name" value="Acetyltransf_1"/>
    <property type="match status" value="1"/>
</dbReference>
<accession>A0A4Y9Y1X5</accession>
<dbReference type="OrthoDB" id="61113at2759"/>
<dbReference type="Proteomes" id="UP000298390">
    <property type="component" value="Unassembled WGS sequence"/>
</dbReference>
<feature type="domain" description="N-acetyltransferase" evidence="1">
    <location>
        <begin position="70"/>
        <end position="226"/>
    </location>
</feature>
<reference evidence="3 4" key="1">
    <citation type="submission" date="2019-01" db="EMBL/GenBank/DDBJ databases">
        <title>Genome sequencing of the rare red list fungi Fomitopsis rosea.</title>
        <authorList>
            <person name="Buettner E."/>
            <person name="Kellner H."/>
        </authorList>
    </citation>
    <scope>NUCLEOTIDE SEQUENCE [LARGE SCALE GENOMIC DNA]</scope>
    <source>
        <strain evidence="3 4">DSM 105464</strain>
    </source>
</reference>
<dbReference type="InterPro" id="IPR016181">
    <property type="entry name" value="Acyl_CoA_acyltransferase"/>
</dbReference>
<dbReference type="RefSeq" id="XP_047779953.1">
    <property type="nucleotide sequence ID" value="XM_047927369.1"/>
</dbReference>
<dbReference type="EMBL" id="SEKV01000549">
    <property type="protein sequence ID" value="TFY55928.1"/>
    <property type="molecule type" value="Genomic_DNA"/>
</dbReference>
<dbReference type="PANTHER" id="PTHR42791">
    <property type="entry name" value="GNAT FAMILY ACETYLTRANSFERASE"/>
    <property type="match status" value="1"/>
</dbReference>
<comment type="caution">
    <text evidence="3">The sequence shown here is derived from an EMBL/GenBank/DDBJ whole genome shotgun (WGS) entry which is preliminary data.</text>
</comment>
<dbReference type="CDD" id="cd04301">
    <property type="entry name" value="NAT_SF"/>
    <property type="match status" value="1"/>
</dbReference>
<protein>
    <recommendedName>
        <fullName evidence="1">N-acetyltransferase domain-containing protein</fullName>
    </recommendedName>
</protein>
<evidence type="ECO:0000313" key="5">
    <source>
        <dbReference type="Proteomes" id="UP000814176"/>
    </source>
</evidence>
<dbReference type="Gene3D" id="3.40.630.30">
    <property type="match status" value="1"/>
</dbReference>
<dbReference type="InterPro" id="IPR052523">
    <property type="entry name" value="Trichothecene_AcTrans"/>
</dbReference>
<evidence type="ECO:0000313" key="4">
    <source>
        <dbReference type="Proteomes" id="UP000298390"/>
    </source>
</evidence>
<evidence type="ECO:0000313" key="2">
    <source>
        <dbReference type="EMBL" id="KAH9837915.1"/>
    </source>
</evidence>
<sequence>MTTIVLPSNITISEVKEPTEEMIDQAVKLTNALQVGDPSCKAWTGGNLELLPLLMHAIIKATWLWEGAGITYVATDENGVLVGFSQWLPLGQDLFGSEDRRQFGFDEFMEKMSDEAKKYFAESLGREFPKYLDEAFGIPQSQTKVHFCNLVMVQPEYQGKGIASAMFKMAYEEAKQMGAVVALSTGNEHNIVVYEHIGLTVKGHQVFQSPWGEWPSWAFAWETNPKEP</sequence>
<dbReference type="InterPro" id="IPR000182">
    <property type="entry name" value="GNAT_dom"/>
</dbReference>
<proteinExistence type="predicted"/>
<reference evidence="2 5" key="2">
    <citation type="journal article" date="2021" name="Environ. Microbiol.">
        <title>Gene family expansions and transcriptome signatures uncover fungal adaptations to wood decay.</title>
        <authorList>
            <person name="Hage H."/>
            <person name="Miyauchi S."/>
            <person name="Viragh M."/>
            <person name="Drula E."/>
            <person name="Min B."/>
            <person name="Chaduli D."/>
            <person name="Navarro D."/>
            <person name="Favel A."/>
            <person name="Norest M."/>
            <person name="Lesage-Meessen L."/>
            <person name="Balint B."/>
            <person name="Merenyi Z."/>
            <person name="de Eugenio L."/>
            <person name="Morin E."/>
            <person name="Martinez A.T."/>
            <person name="Baldrian P."/>
            <person name="Stursova M."/>
            <person name="Martinez M.J."/>
            <person name="Novotny C."/>
            <person name="Magnuson J.K."/>
            <person name="Spatafora J.W."/>
            <person name="Maurice S."/>
            <person name="Pangilinan J."/>
            <person name="Andreopoulos W."/>
            <person name="LaButti K."/>
            <person name="Hundley H."/>
            <person name="Na H."/>
            <person name="Kuo A."/>
            <person name="Barry K."/>
            <person name="Lipzen A."/>
            <person name="Henrissat B."/>
            <person name="Riley R."/>
            <person name="Ahrendt S."/>
            <person name="Nagy L.G."/>
            <person name="Grigoriev I.V."/>
            <person name="Martin F."/>
            <person name="Rosso M.N."/>
        </authorList>
    </citation>
    <scope>NUCLEOTIDE SEQUENCE [LARGE SCALE GENOMIC DNA]</scope>
    <source>
        <strain evidence="2 5">CIRM-BRFM 1785</strain>
    </source>
</reference>
<gene>
    <name evidence="2" type="ORF">C8Q71DRAFT_857088</name>
    <name evidence="3" type="ORF">EVJ58_g7941</name>
</gene>
<dbReference type="GeneID" id="72008101"/>
<evidence type="ECO:0000313" key="3">
    <source>
        <dbReference type="EMBL" id="TFY55928.1"/>
    </source>
</evidence>
<keyword evidence="5" id="KW-1185">Reference proteome</keyword>
<dbReference type="GO" id="GO:0016747">
    <property type="term" value="F:acyltransferase activity, transferring groups other than amino-acyl groups"/>
    <property type="evidence" value="ECO:0007669"/>
    <property type="project" value="InterPro"/>
</dbReference>
<organism evidence="3 4">
    <name type="scientific">Rhodofomes roseus</name>
    <dbReference type="NCBI Taxonomy" id="34475"/>
    <lineage>
        <taxon>Eukaryota</taxon>
        <taxon>Fungi</taxon>
        <taxon>Dikarya</taxon>
        <taxon>Basidiomycota</taxon>
        <taxon>Agaricomycotina</taxon>
        <taxon>Agaricomycetes</taxon>
        <taxon>Polyporales</taxon>
        <taxon>Rhodofomes</taxon>
    </lineage>
</organism>
<dbReference type="AlphaFoldDB" id="A0A4Y9Y1X5"/>
<dbReference type="PROSITE" id="PS51186">
    <property type="entry name" value="GNAT"/>
    <property type="match status" value="1"/>
</dbReference>
<dbReference type="STRING" id="34475.A0A4Y9Y1X5"/>
<dbReference type="PANTHER" id="PTHR42791:SF1">
    <property type="entry name" value="N-ACETYLTRANSFERASE DOMAIN-CONTAINING PROTEIN"/>
    <property type="match status" value="1"/>
</dbReference>
<dbReference type="EMBL" id="JADCUA010000008">
    <property type="protein sequence ID" value="KAH9837915.1"/>
    <property type="molecule type" value="Genomic_DNA"/>
</dbReference>
<name>A0A4Y9Y1X5_9APHY</name>
<dbReference type="SUPFAM" id="SSF55729">
    <property type="entry name" value="Acyl-CoA N-acyltransferases (Nat)"/>
    <property type="match status" value="1"/>
</dbReference>
<evidence type="ECO:0000259" key="1">
    <source>
        <dbReference type="PROSITE" id="PS51186"/>
    </source>
</evidence>
<dbReference type="Proteomes" id="UP000814176">
    <property type="component" value="Unassembled WGS sequence"/>
</dbReference>